<evidence type="ECO:0000313" key="3">
    <source>
        <dbReference type="Proteomes" id="UP000056090"/>
    </source>
</evidence>
<keyword evidence="3" id="KW-1185">Reference proteome</keyword>
<keyword evidence="1" id="KW-0472">Membrane</keyword>
<evidence type="ECO:0000313" key="2">
    <source>
        <dbReference type="EMBL" id="AIG00394.1"/>
    </source>
</evidence>
<feature type="transmembrane region" description="Helical" evidence="1">
    <location>
        <begin position="33"/>
        <end position="54"/>
    </location>
</feature>
<protein>
    <submittedName>
        <fullName evidence="2">Uncharacterized protein</fullName>
    </submittedName>
</protein>
<keyword evidence="1" id="KW-1133">Transmembrane helix</keyword>
<feature type="transmembrane region" description="Helical" evidence="1">
    <location>
        <begin position="5"/>
        <end position="21"/>
    </location>
</feature>
<organism evidence="2 3">
    <name type="scientific">Alteromonas australica</name>
    <dbReference type="NCBI Taxonomy" id="589873"/>
    <lineage>
        <taxon>Bacteria</taxon>
        <taxon>Pseudomonadati</taxon>
        <taxon>Pseudomonadota</taxon>
        <taxon>Gammaproteobacteria</taxon>
        <taxon>Alteromonadales</taxon>
        <taxon>Alteromonadaceae</taxon>
        <taxon>Alteromonas/Salinimonas group</taxon>
        <taxon>Alteromonas</taxon>
    </lineage>
</organism>
<dbReference type="AlphaFoldDB" id="A0A075P3Z6"/>
<reference evidence="2 3" key="1">
    <citation type="submission" date="2014-06" db="EMBL/GenBank/DDBJ databases">
        <title>Genomes of Alteromonas australica, a world apart.</title>
        <authorList>
            <person name="Gonzaga A."/>
            <person name="Lopez-Perez M."/>
            <person name="Rodriguez-Valera F."/>
        </authorList>
    </citation>
    <scope>NUCLEOTIDE SEQUENCE [LARGE SCALE GENOMIC DNA]</scope>
    <source>
        <strain evidence="2 3">H 17</strain>
    </source>
</reference>
<feature type="transmembrane region" description="Helical" evidence="1">
    <location>
        <begin position="60"/>
        <end position="77"/>
    </location>
</feature>
<dbReference type="Proteomes" id="UP000056090">
    <property type="component" value="Chromosome"/>
</dbReference>
<dbReference type="GeneID" id="78256743"/>
<gene>
    <name evidence="2" type="ORF">EP13_17850</name>
</gene>
<sequence length="152" mass="17678">MPIWAYIYCVFVIGGTCYAIFDKDKLPRAYTVAGDILDGLCCINVFLIAFNQVAFAHPNIVSTLCFIYTLAWSYHAHRHYFSYPKFRADIHHSAKELDKISAKKHRDEGLDFTPQYQYEQTEREAKAWYKGVIIFSILALLPYVYVYLISLN</sequence>
<keyword evidence="1" id="KW-0812">Transmembrane</keyword>
<dbReference type="RefSeq" id="WP_044058392.1">
    <property type="nucleotide sequence ID" value="NZ_CBCSKJ010000004.1"/>
</dbReference>
<name>A0A075P3Z6_9ALTE</name>
<proteinExistence type="predicted"/>
<dbReference type="KEGG" id="aal:EP13_17850"/>
<dbReference type="EMBL" id="CP008849">
    <property type="protein sequence ID" value="AIG00394.1"/>
    <property type="molecule type" value="Genomic_DNA"/>
</dbReference>
<evidence type="ECO:0000256" key="1">
    <source>
        <dbReference type="SAM" id="Phobius"/>
    </source>
</evidence>
<feature type="transmembrane region" description="Helical" evidence="1">
    <location>
        <begin position="127"/>
        <end position="149"/>
    </location>
</feature>
<accession>A0A075P3Z6</accession>